<name>F2KQ52_ARCVS</name>
<dbReference type="OrthoDB" id="70327at2157"/>
<dbReference type="InterPro" id="IPR011005">
    <property type="entry name" value="Dihydropteroate_synth-like_sf"/>
</dbReference>
<keyword evidence="3" id="KW-1185">Reference proteome</keyword>
<dbReference type="GeneID" id="10394781"/>
<dbReference type="RefSeq" id="WP_013684311.1">
    <property type="nucleotide sequence ID" value="NC_015320.1"/>
</dbReference>
<evidence type="ECO:0000259" key="1">
    <source>
        <dbReference type="PROSITE" id="PS50972"/>
    </source>
</evidence>
<dbReference type="InterPro" id="IPR000489">
    <property type="entry name" value="Pterin-binding_dom"/>
</dbReference>
<dbReference type="InterPro" id="IPR025595">
    <property type="entry name" value="PterinBD-DUF4346"/>
</dbReference>
<sequence>MRILAVTGRLAEKDVRRAVKGYDCDVYVTNVDVAAFITPSHLKDIDLNGYDLVLVPGLARGDWEKLERERGVKIRLGPIHAADLAMVLRNIDRIELSHETPACRLLNAVMAEENISAVDGIEDYAFEIGSIKVGRNSRMKVVAEIVDAPVLSRDELIQRIEYYLESGADIVDIGIPLECDVDSAVKSVKVALDYCNAVSVDTFSEKIIEACVKAGVHMVMSVGGENIRALEKIGNAAVVVVERDVGKLVKLVEFAKKHTEKVIADCILDAPLKTAESIMRYIHFRQLDAETPLLFGVGNVTELSDADSIGMNALLAFMAEEIGVDLLFTTEASPKTRGCIRELRVASYMAKAAKLRRTPPKDLGFNLLALKEKVIYETCKPENAVEAKPGRFERDPMGDFRIWIYNGKVVCSHEKLTVVGDAKSIADTVIAKGLVSRLDHAAYLGRELKKAEIAAMLGKNYVQDAELNFGIYTNANQAHP</sequence>
<dbReference type="KEGG" id="ave:Arcve_1655"/>
<dbReference type="SUPFAM" id="SSF51717">
    <property type="entry name" value="Dihydropteroate synthetase-like"/>
    <property type="match status" value="1"/>
</dbReference>
<dbReference type="NCBIfam" id="TIGR00284">
    <property type="entry name" value="dihydropteroate synthase-like protein"/>
    <property type="match status" value="1"/>
</dbReference>
<dbReference type="Gene3D" id="3.20.20.20">
    <property type="entry name" value="Dihydropteroate synthase-like"/>
    <property type="match status" value="1"/>
</dbReference>
<dbReference type="GO" id="GO:0042558">
    <property type="term" value="P:pteridine-containing compound metabolic process"/>
    <property type="evidence" value="ECO:0007669"/>
    <property type="project" value="InterPro"/>
</dbReference>
<dbReference type="AlphaFoldDB" id="F2KQ52"/>
<evidence type="ECO:0000313" key="2">
    <source>
        <dbReference type="EMBL" id="AEA47655.1"/>
    </source>
</evidence>
<protein>
    <submittedName>
        <fullName evidence="2">Dihydropteroate synthase-related protein</fullName>
    </submittedName>
</protein>
<dbReference type="Proteomes" id="UP000008136">
    <property type="component" value="Chromosome"/>
</dbReference>
<dbReference type="EMBL" id="CP002588">
    <property type="protein sequence ID" value="AEA47655.1"/>
    <property type="molecule type" value="Genomic_DNA"/>
</dbReference>
<dbReference type="InterPro" id="IPR045406">
    <property type="entry name" value="DUF6513"/>
</dbReference>
<feature type="domain" description="Pterin-binding" evidence="1">
    <location>
        <begin position="125"/>
        <end position="351"/>
    </location>
</feature>
<accession>F2KQ52</accession>
<evidence type="ECO:0000313" key="3">
    <source>
        <dbReference type="Proteomes" id="UP000008136"/>
    </source>
</evidence>
<dbReference type="Pfam" id="PF00809">
    <property type="entry name" value="Pterin_bind"/>
    <property type="match status" value="1"/>
</dbReference>
<dbReference type="Pfam" id="PF20123">
    <property type="entry name" value="DUF6513"/>
    <property type="match status" value="1"/>
</dbReference>
<gene>
    <name evidence="2" type="ordered locus">Arcve_1655</name>
</gene>
<reference evidence="2 3" key="1">
    <citation type="submission" date="2011-03" db="EMBL/GenBank/DDBJ databases">
        <title>The complete genome of Archaeoglobus veneficus SNP6.</title>
        <authorList>
            <consortium name="US DOE Joint Genome Institute (JGI-PGF)"/>
            <person name="Lucas S."/>
            <person name="Copeland A."/>
            <person name="Lapidus A."/>
            <person name="Bruce D."/>
            <person name="Goodwin L."/>
            <person name="Pitluck S."/>
            <person name="Kyrpides N."/>
            <person name="Mavromatis K."/>
            <person name="Pagani I."/>
            <person name="Ivanova N."/>
            <person name="Mikhailova N."/>
            <person name="Lu M."/>
            <person name="Detter J.C."/>
            <person name="Tapia R."/>
            <person name="Han C."/>
            <person name="Land M."/>
            <person name="Hauser L."/>
            <person name="Markowitz V."/>
            <person name="Cheng J.-F."/>
            <person name="Hugenholtz P."/>
            <person name="Woyke T."/>
            <person name="Wu D."/>
            <person name="Spring S."/>
            <person name="Brambilla E."/>
            <person name="Klenk H.-P."/>
            <person name="Eisen J.A."/>
        </authorList>
    </citation>
    <scope>NUCLEOTIDE SEQUENCE [LARGE SCALE GENOMIC DNA]</scope>
    <source>
        <strain>SNP6</strain>
    </source>
</reference>
<dbReference type="InterPro" id="IPR005236">
    <property type="entry name" value="Dihydropt_synth"/>
</dbReference>
<dbReference type="HOGENOM" id="CLU_041129_0_0_2"/>
<dbReference type="eggNOG" id="arCOG01978">
    <property type="taxonomic scope" value="Archaea"/>
</dbReference>
<dbReference type="STRING" id="693661.Arcve_1655"/>
<proteinExistence type="predicted"/>
<dbReference type="PROSITE" id="PS50972">
    <property type="entry name" value="PTERIN_BINDING"/>
    <property type="match status" value="1"/>
</dbReference>
<organism evidence="2 3">
    <name type="scientific">Archaeoglobus veneficus (strain DSM 11195 / SNP6)</name>
    <dbReference type="NCBI Taxonomy" id="693661"/>
    <lineage>
        <taxon>Archaea</taxon>
        <taxon>Methanobacteriati</taxon>
        <taxon>Methanobacteriota</taxon>
        <taxon>Archaeoglobi</taxon>
        <taxon>Archaeoglobales</taxon>
        <taxon>Archaeoglobaceae</taxon>
        <taxon>Archaeoglobus</taxon>
    </lineage>
</organism>
<dbReference type="Pfam" id="PF14251">
    <property type="entry name" value="PterinBD-DUF4346"/>
    <property type="match status" value="1"/>
</dbReference>